<dbReference type="Gene3D" id="6.10.140.140">
    <property type="match status" value="1"/>
</dbReference>
<evidence type="ECO:0000256" key="1">
    <source>
        <dbReference type="SAM" id="MobiDB-lite"/>
    </source>
</evidence>
<evidence type="ECO:0000313" key="3">
    <source>
        <dbReference type="EMBL" id="KAJ1112224.1"/>
    </source>
</evidence>
<dbReference type="InterPro" id="IPR036051">
    <property type="entry name" value="KRAB_dom_sf"/>
</dbReference>
<protein>
    <recommendedName>
        <fullName evidence="2">KRAB domain-containing protein</fullName>
    </recommendedName>
</protein>
<dbReference type="Pfam" id="PF01352">
    <property type="entry name" value="KRAB"/>
    <property type="match status" value="1"/>
</dbReference>
<dbReference type="SUPFAM" id="SSF109640">
    <property type="entry name" value="KRAB domain (Kruppel-associated box)"/>
    <property type="match status" value="1"/>
</dbReference>
<feature type="compositionally biased region" description="Basic and acidic residues" evidence="1">
    <location>
        <begin position="69"/>
        <end position="80"/>
    </location>
</feature>
<dbReference type="InterPro" id="IPR001909">
    <property type="entry name" value="KRAB"/>
</dbReference>
<keyword evidence="4" id="KW-1185">Reference proteome</keyword>
<feature type="region of interest" description="Disordered" evidence="1">
    <location>
        <begin position="231"/>
        <end position="301"/>
    </location>
</feature>
<dbReference type="SMART" id="SM00349">
    <property type="entry name" value="KRAB"/>
    <property type="match status" value="1"/>
</dbReference>
<evidence type="ECO:0000313" key="4">
    <source>
        <dbReference type="Proteomes" id="UP001066276"/>
    </source>
</evidence>
<dbReference type="AlphaFoldDB" id="A0AAV7NAM5"/>
<gene>
    <name evidence="3" type="ORF">NDU88_000492</name>
</gene>
<dbReference type="CDD" id="cd07765">
    <property type="entry name" value="KRAB_A-box"/>
    <property type="match status" value="1"/>
</dbReference>
<dbReference type="EMBL" id="JANPWB010000012">
    <property type="protein sequence ID" value="KAJ1112224.1"/>
    <property type="molecule type" value="Genomic_DNA"/>
</dbReference>
<sequence length="301" mass="33788">MSHQSSDNALLTFQHVVACFSQEEQKLLYEWQEGLYANLMKEIHQVLTSLGSVIANSIFSLRTKEKDGVCSAGKEDTDRRQRNKHLPSQESDLCLMEDYILQGRESSTSHSSEHSLTIEMISEGIKEESVTYPTGDRKPKEVQCILNPEGFLSLPEPEMTFVNTVDGDGKGERHTSVTAGLEKVVEACSVGQHCIKMKGGVNNLKEKEFIIEMISDGIKEEEEVYPVADQDSEEVKNIHSPAAKQPKARSLHEEESEACLQKSHQVFKRHPAVRDIIGTTRKSEGSRSRGPSQRWKEKTDS</sequence>
<reference evidence="3" key="1">
    <citation type="journal article" date="2022" name="bioRxiv">
        <title>Sequencing and chromosome-scale assembly of the giantPleurodeles waltlgenome.</title>
        <authorList>
            <person name="Brown T."/>
            <person name="Elewa A."/>
            <person name="Iarovenko S."/>
            <person name="Subramanian E."/>
            <person name="Araus A.J."/>
            <person name="Petzold A."/>
            <person name="Susuki M."/>
            <person name="Suzuki K.-i.T."/>
            <person name="Hayashi T."/>
            <person name="Toyoda A."/>
            <person name="Oliveira C."/>
            <person name="Osipova E."/>
            <person name="Leigh N.D."/>
            <person name="Simon A."/>
            <person name="Yun M.H."/>
        </authorList>
    </citation>
    <scope>NUCLEOTIDE SEQUENCE</scope>
    <source>
        <strain evidence="3">20211129_DDA</strain>
        <tissue evidence="3">Liver</tissue>
    </source>
</reference>
<comment type="caution">
    <text evidence="3">The sequence shown here is derived from an EMBL/GenBank/DDBJ whole genome shotgun (WGS) entry which is preliminary data.</text>
</comment>
<feature type="region of interest" description="Disordered" evidence="1">
    <location>
        <begin position="69"/>
        <end position="88"/>
    </location>
</feature>
<feature type="domain" description="KRAB" evidence="2">
    <location>
        <begin position="11"/>
        <end position="89"/>
    </location>
</feature>
<dbReference type="GO" id="GO:0006355">
    <property type="term" value="P:regulation of DNA-templated transcription"/>
    <property type="evidence" value="ECO:0007669"/>
    <property type="project" value="InterPro"/>
</dbReference>
<accession>A0AAV7NAM5</accession>
<dbReference type="PROSITE" id="PS50805">
    <property type="entry name" value="KRAB"/>
    <property type="match status" value="1"/>
</dbReference>
<organism evidence="3 4">
    <name type="scientific">Pleurodeles waltl</name>
    <name type="common">Iberian ribbed newt</name>
    <dbReference type="NCBI Taxonomy" id="8319"/>
    <lineage>
        <taxon>Eukaryota</taxon>
        <taxon>Metazoa</taxon>
        <taxon>Chordata</taxon>
        <taxon>Craniata</taxon>
        <taxon>Vertebrata</taxon>
        <taxon>Euteleostomi</taxon>
        <taxon>Amphibia</taxon>
        <taxon>Batrachia</taxon>
        <taxon>Caudata</taxon>
        <taxon>Salamandroidea</taxon>
        <taxon>Salamandridae</taxon>
        <taxon>Pleurodelinae</taxon>
        <taxon>Pleurodeles</taxon>
    </lineage>
</organism>
<proteinExistence type="predicted"/>
<name>A0AAV7NAM5_PLEWA</name>
<evidence type="ECO:0000259" key="2">
    <source>
        <dbReference type="PROSITE" id="PS50805"/>
    </source>
</evidence>
<dbReference type="Proteomes" id="UP001066276">
    <property type="component" value="Chromosome 8"/>
</dbReference>